<protein>
    <submittedName>
        <fullName evidence="3">Xanthine dehydrogenase accessory factor</fullName>
    </submittedName>
</protein>
<dbReference type="InterPro" id="IPR003777">
    <property type="entry name" value="XdhC_CoxI"/>
</dbReference>
<evidence type="ECO:0000313" key="3">
    <source>
        <dbReference type="EMBL" id="SFP50437.1"/>
    </source>
</evidence>
<feature type="domain" description="XdhC Rossmann" evidence="2">
    <location>
        <begin position="105"/>
        <end position="246"/>
    </location>
</feature>
<dbReference type="Pfam" id="PF13478">
    <property type="entry name" value="XdhC_C"/>
    <property type="match status" value="1"/>
</dbReference>
<name>A0A1I5QWG3_9EURY</name>
<dbReference type="OrthoDB" id="33067at2157"/>
<organism evidence="3 4">
    <name type="scientific">Halolamina pelagica</name>
    <dbReference type="NCBI Taxonomy" id="699431"/>
    <lineage>
        <taxon>Archaea</taxon>
        <taxon>Methanobacteriati</taxon>
        <taxon>Methanobacteriota</taxon>
        <taxon>Stenosarchaea group</taxon>
        <taxon>Halobacteria</taxon>
        <taxon>Halobacteriales</taxon>
        <taxon>Haloferacaceae</taxon>
    </lineage>
</organism>
<dbReference type="PANTHER" id="PTHR30388:SF6">
    <property type="entry name" value="XANTHINE DEHYDROGENASE SUBUNIT A-RELATED"/>
    <property type="match status" value="1"/>
</dbReference>
<dbReference type="Proteomes" id="UP000183769">
    <property type="component" value="Unassembled WGS sequence"/>
</dbReference>
<dbReference type="Pfam" id="PF02625">
    <property type="entry name" value="XdhC_CoxI"/>
    <property type="match status" value="1"/>
</dbReference>
<keyword evidence="4" id="KW-1185">Reference proteome</keyword>
<dbReference type="PANTHER" id="PTHR30388">
    <property type="entry name" value="ALDEHYDE OXIDOREDUCTASE MOLYBDENUM COFACTOR ASSEMBLY PROTEIN"/>
    <property type="match status" value="1"/>
</dbReference>
<dbReference type="EMBL" id="FOXI01000004">
    <property type="protein sequence ID" value="SFP50437.1"/>
    <property type="molecule type" value="Genomic_DNA"/>
</dbReference>
<dbReference type="Gene3D" id="3.40.50.720">
    <property type="entry name" value="NAD(P)-binding Rossmann-like Domain"/>
    <property type="match status" value="1"/>
</dbReference>
<dbReference type="RefSeq" id="WP_074877079.1">
    <property type="nucleotide sequence ID" value="NZ_FOXI01000004.1"/>
</dbReference>
<sequence>MGVHRRAAELTDAGETVAIATVTEVEGSAPREPGATMLVRENGDTEGTIGGGTVEALTQEAALEAIEEREPRTERWELTRDGNTGMVCGGEMAVFINVLVGAPELVVAGAGHIAVPLSRMADEMGYDVFVVDDREGYADPERFPEAEVYTGDYDEGIAEFGVGSNTAVAVASRSGTFDRIAAAAALRRGAYYVGLVASETKAEHVREGLREEGIDDEAMERLHAPVGIEVGGGAPEDVALSILAQLNRVRHGLPETGQHGDE</sequence>
<feature type="domain" description="XdhC- CoxI" evidence="1">
    <location>
        <begin position="12"/>
        <end position="75"/>
    </location>
</feature>
<dbReference type="AlphaFoldDB" id="A0A1I5QWG3"/>
<dbReference type="InterPro" id="IPR052698">
    <property type="entry name" value="MoCofactor_Util/Proc"/>
</dbReference>
<gene>
    <name evidence="3" type="ORF">SAMN05216277_104116</name>
</gene>
<evidence type="ECO:0000313" key="4">
    <source>
        <dbReference type="Proteomes" id="UP000183769"/>
    </source>
</evidence>
<dbReference type="InterPro" id="IPR027051">
    <property type="entry name" value="XdhC_Rossmann_dom"/>
</dbReference>
<evidence type="ECO:0000259" key="1">
    <source>
        <dbReference type="Pfam" id="PF02625"/>
    </source>
</evidence>
<reference evidence="4" key="1">
    <citation type="submission" date="2016-10" db="EMBL/GenBank/DDBJ databases">
        <authorList>
            <person name="Varghese N."/>
            <person name="Submissions S."/>
        </authorList>
    </citation>
    <scope>NUCLEOTIDE SEQUENCE [LARGE SCALE GENOMIC DNA]</scope>
    <source>
        <strain evidence="4">CGMCC 1.10329</strain>
    </source>
</reference>
<accession>A0A1I5QWG3</accession>
<evidence type="ECO:0000259" key="2">
    <source>
        <dbReference type="Pfam" id="PF13478"/>
    </source>
</evidence>
<proteinExistence type="predicted"/>